<dbReference type="GO" id="GO:0150077">
    <property type="term" value="P:regulation of neuroinflammatory response"/>
    <property type="evidence" value="ECO:0007669"/>
    <property type="project" value="InterPro"/>
</dbReference>
<evidence type="ECO:0000256" key="3">
    <source>
        <dbReference type="ARBA" id="ARBA00022692"/>
    </source>
</evidence>
<dbReference type="OrthoDB" id="8915654at2759"/>
<protein>
    <submittedName>
        <fullName evidence="10">MOR1B protein</fullName>
    </submittedName>
</protein>
<evidence type="ECO:0000256" key="6">
    <source>
        <dbReference type="ARBA" id="ARBA00023157"/>
    </source>
</evidence>
<accession>A0A7K6UK63</accession>
<dbReference type="Gene3D" id="2.60.40.10">
    <property type="entry name" value="Immunoglobulins"/>
    <property type="match status" value="2"/>
</dbReference>
<keyword evidence="6" id="KW-1015">Disulfide bond</keyword>
<feature type="non-terminal residue" evidence="10">
    <location>
        <position position="176"/>
    </location>
</feature>
<evidence type="ECO:0000256" key="8">
    <source>
        <dbReference type="ARBA" id="ARBA00023180"/>
    </source>
</evidence>
<dbReference type="InterPro" id="IPR007110">
    <property type="entry name" value="Ig-like_dom"/>
</dbReference>
<name>A0A7K6UK63_9AVES</name>
<keyword evidence="4" id="KW-1133">Transmembrane helix</keyword>
<dbReference type="Proteomes" id="UP000559068">
    <property type="component" value="Unassembled WGS sequence"/>
</dbReference>
<dbReference type="GO" id="GO:0038023">
    <property type="term" value="F:signaling receptor activity"/>
    <property type="evidence" value="ECO:0007669"/>
    <property type="project" value="InterPro"/>
</dbReference>
<dbReference type="AlphaFoldDB" id="A0A7K6UK63"/>
<evidence type="ECO:0000256" key="7">
    <source>
        <dbReference type="ARBA" id="ARBA00023170"/>
    </source>
</evidence>
<evidence type="ECO:0000313" key="10">
    <source>
        <dbReference type="EMBL" id="NWX22789.1"/>
    </source>
</evidence>
<dbReference type="PANTHER" id="PTHR21462">
    <property type="entry name" value="CELL SURFACE GLYCOPROTEIN OX2 RECEPTOR PRECURSOR"/>
    <property type="match status" value="1"/>
</dbReference>
<feature type="non-terminal residue" evidence="10">
    <location>
        <position position="1"/>
    </location>
</feature>
<keyword evidence="7" id="KW-0675">Receptor</keyword>
<keyword evidence="8" id="KW-0325">Glycoprotein</keyword>
<evidence type="ECO:0000256" key="5">
    <source>
        <dbReference type="ARBA" id="ARBA00023136"/>
    </source>
</evidence>
<evidence type="ECO:0000256" key="1">
    <source>
        <dbReference type="ARBA" id="ARBA00004167"/>
    </source>
</evidence>
<gene>
    <name evidence="10" type="primary">Cd200r1b_0</name>
    <name evidence="10" type="ORF">AEGBEN_R04122</name>
</gene>
<dbReference type="InterPro" id="IPR040012">
    <property type="entry name" value="CD200R"/>
</dbReference>
<dbReference type="InterPro" id="IPR013106">
    <property type="entry name" value="Ig_V-set"/>
</dbReference>
<dbReference type="InterPro" id="IPR013783">
    <property type="entry name" value="Ig-like_fold"/>
</dbReference>
<dbReference type="SUPFAM" id="SSF48726">
    <property type="entry name" value="Immunoglobulin"/>
    <property type="match status" value="2"/>
</dbReference>
<dbReference type="Pfam" id="PF08205">
    <property type="entry name" value="C2-set_2"/>
    <property type="match status" value="1"/>
</dbReference>
<sequence length="176" mass="18838">VGNSSVLTCAPKSNLTMVTWKITPNVGGFCTLGYRADQNKTERTNCSGSMNWKFRPDQDPALEIQQVGTAHEGIYTCEVVTRDENFHETYHLTVLVQPRLSLHCDAQGNPVCQAAAGKPAARISWVPEGNSSSREEGHGNGTVTVLSKFSAHSTNGTDTTCIASHPAGDQSTSIAC</sequence>
<keyword evidence="11" id="KW-1185">Reference proteome</keyword>
<dbReference type="GO" id="GO:0009897">
    <property type="term" value="C:external side of plasma membrane"/>
    <property type="evidence" value="ECO:0007669"/>
    <property type="project" value="TreeGrafter"/>
</dbReference>
<comment type="similarity">
    <text evidence="2">Belongs to the CD200R family.</text>
</comment>
<dbReference type="PROSITE" id="PS50835">
    <property type="entry name" value="IG_LIKE"/>
    <property type="match status" value="1"/>
</dbReference>
<comment type="caution">
    <text evidence="10">The sequence shown here is derived from an EMBL/GenBank/DDBJ whole genome shotgun (WGS) entry which is preliminary data.</text>
</comment>
<dbReference type="InterPro" id="IPR036179">
    <property type="entry name" value="Ig-like_dom_sf"/>
</dbReference>
<dbReference type="EMBL" id="VZRW01011939">
    <property type="protein sequence ID" value="NWX22789.1"/>
    <property type="molecule type" value="Genomic_DNA"/>
</dbReference>
<dbReference type="Pfam" id="PF07686">
    <property type="entry name" value="V-set"/>
    <property type="match status" value="1"/>
</dbReference>
<evidence type="ECO:0000259" key="9">
    <source>
        <dbReference type="PROSITE" id="PS50835"/>
    </source>
</evidence>
<reference evidence="10 11" key="1">
    <citation type="submission" date="2019-09" db="EMBL/GenBank/DDBJ databases">
        <title>Bird 10,000 Genomes (B10K) Project - Family phase.</title>
        <authorList>
            <person name="Zhang G."/>
        </authorList>
    </citation>
    <scope>NUCLEOTIDE SEQUENCE [LARGE SCALE GENOMIC DNA]</scope>
    <source>
        <strain evidence="10">B10K-DU-029-76</strain>
        <tissue evidence="10">Heart</tissue>
    </source>
</reference>
<organism evidence="10 11">
    <name type="scientific">Aegotheles bennettii</name>
    <dbReference type="NCBI Taxonomy" id="48278"/>
    <lineage>
        <taxon>Eukaryota</taxon>
        <taxon>Metazoa</taxon>
        <taxon>Chordata</taxon>
        <taxon>Craniata</taxon>
        <taxon>Vertebrata</taxon>
        <taxon>Euteleostomi</taxon>
        <taxon>Archelosauria</taxon>
        <taxon>Archosauria</taxon>
        <taxon>Dinosauria</taxon>
        <taxon>Saurischia</taxon>
        <taxon>Theropoda</taxon>
        <taxon>Coelurosauria</taxon>
        <taxon>Aves</taxon>
        <taxon>Neognathae</taxon>
        <taxon>Neoaves</taxon>
        <taxon>Strisores</taxon>
        <taxon>Caprimulgiformes</taxon>
        <taxon>Aegothelidae</taxon>
        <taxon>Aegotheles</taxon>
    </lineage>
</organism>
<keyword evidence="5" id="KW-0472">Membrane</keyword>
<dbReference type="PANTHER" id="PTHR21462:SF2">
    <property type="entry name" value="CELL SURFACE GLYCOPROTEIN CD200 RECEPTOR 2"/>
    <property type="match status" value="1"/>
</dbReference>
<proteinExistence type="inferred from homology"/>
<evidence type="ECO:0000313" key="11">
    <source>
        <dbReference type="Proteomes" id="UP000559068"/>
    </source>
</evidence>
<dbReference type="InterPro" id="IPR013162">
    <property type="entry name" value="CD80_C2-set"/>
</dbReference>
<evidence type="ECO:0000256" key="2">
    <source>
        <dbReference type="ARBA" id="ARBA00008215"/>
    </source>
</evidence>
<comment type="subcellular location">
    <subcellularLocation>
        <location evidence="1">Membrane</location>
        <topology evidence="1">Single-pass membrane protein</topology>
    </subcellularLocation>
</comment>
<feature type="domain" description="Ig-like" evidence="9">
    <location>
        <begin position="60"/>
        <end position="175"/>
    </location>
</feature>
<evidence type="ECO:0000256" key="4">
    <source>
        <dbReference type="ARBA" id="ARBA00022989"/>
    </source>
</evidence>
<keyword evidence="3" id="KW-0812">Transmembrane</keyword>